<dbReference type="AlphaFoldDB" id="A0ABD6EEY8"/>
<reference evidence="1 2" key="1">
    <citation type="submission" date="2024-08" db="EMBL/GenBank/DDBJ databases">
        <title>Gnathostoma spinigerum genome.</title>
        <authorList>
            <person name="Gonzalez-Bertolin B."/>
            <person name="Monzon S."/>
            <person name="Zaballos A."/>
            <person name="Jimenez P."/>
            <person name="Dekumyoy P."/>
            <person name="Varona S."/>
            <person name="Cuesta I."/>
            <person name="Sumanam S."/>
            <person name="Adisakwattana P."/>
            <person name="Gasser R.B."/>
            <person name="Hernandez-Gonzalez A."/>
            <person name="Young N.D."/>
            <person name="Perteguer M.J."/>
        </authorList>
    </citation>
    <scope>NUCLEOTIDE SEQUENCE [LARGE SCALE GENOMIC DNA]</scope>
    <source>
        <strain evidence="1">AL3</strain>
        <tissue evidence="1">Liver</tissue>
    </source>
</reference>
<dbReference type="Proteomes" id="UP001608902">
    <property type="component" value="Unassembled WGS sequence"/>
</dbReference>
<gene>
    <name evidence="1" type="ORF">AB6A40_002628</name>
</gene>
<protein>
    <submittedName>
        <fullName evidence="1">Uncharacterized protein</fullName>
    </submittedName>
</protein>
<name>A0ABD6EEY8_9BILA</name>
<sequence length="87" mass="10378">MPTCYTCQALSSWVVEFFRNFFRKPDQHGEKIDCAPKNEGKHEHEMPLGNEKYYNVGWFERKVGPTDDHLLTMWQFLEKKAILQRSL</sequence>
<evidence type="ECO:0000313" key="1">
    <source>
        <dbReference type="EMBL" id="MFH4975919.1"/>
    </source>
</evidence>
<keyword evidence="2" id="KW-1185">Reference proteome</keyword>
<evidence type="ECO:0000313" key="2">
    <source>
        <dbReference type="Proteomes" id="UP001608902"/>
    </source>
</evidence>
<dbReference type="EMBL" id="JBGFUD010001198">
    <property type="protein sequence ID" value="MFH4975919.1"/>
    <property type="molecule type" value="Genomic_DNA"/>
</dbReference>
<accession>A0ABD6EEY8</accession>
<organism evidence="1 2">
    <name type="scientific">Gnathostoma spinigerum</name>
    <dbReference type="NCBI Taxonomy" id="75299"/>
    <lineage>
        <taxon>Eukaryota</taxon>
        <taxon>Metazoa</taxon>
        <taxon>Ecdysozoa</taxon>
        <taxon>Nematoda</taxon>
        <taxon>Chromadorea</taxon>
        <taxon>Rhabditida</taxon>
        <taxon>Spirurina</taxon>
        <taxon>Gnathostomatomorpha</taxon>
        <taxon>Gnathostomatoidea</taxon>
        <taxon>Gnathostomatidae</taxon>
        <taxon>Gnathostoma</taxon>
    </lineage>
</organism>
<comment type="caution">
    <text evidence="1">The sequence shown here is derived from an EMBL/GenBank/DDBJ whole genome shotgun (WGS) entry which is preliminary data.</text>
</comment>
<proteinExistence type="predicted"/>